<keyword evidence="3" id="KW-1185">Reference proteome</keyword>
<dbReference type="PANTHER" id="PTHR33609:SF5">
    <property type="entry name" value="LOW CALCIUM RESPONSE LOCUS PROTEIN S"/>
    <property type="match status" value="1"/>
</dbReference>
<dbReference type="InterPro" id="IPR002514">
    <property type="entry name" value="Transposase_8"/>
</dbReference>
<dbReference type="AlphaFoldDB" id="A0A0R0CNP0"/>
<dbReference type="InterPro" id="IPR052546">
    <property type="entry name" value="Transposase_8_domain"/>
</dbReference>
<evidence type="ECO:0000313" key="3">
    <source>
        <dbReference type="Proteomes" id="UP000050864"/>
    </source>
</evidence>
<comment type="caution">
    <text evidence="2">The sequence shown here is derived from an EMBL/GenBank/DDBJ whole genome shotgun (WGS) entry which is preliminary data.</text>
</comment>
<protein>
    <submittedName>
        <fullName evidence="2">Transposase</fullName>
    </submittedName>
</protein>
<dbReference type="GO" id="GO:0004803">
    <property type="term" value="F:transposase activity"/>
    <property type="evidence" value="ECO:0007669"/>
    <property type="project" value="InterPro"/>
</dbReference>
<sequence>MRKSEFTESQIVATLKQVEAGRQVKDVCREFGISEATYYVWKSKYGGMDASDVQRLRDVEAGHAELKRMYPELAMENHALKDLIAKKL</sequence>
<dbReference type="PANTHER" id="PTHR33609">
    <property type="entry name" value="LOW CALCIUM RESPONSE LOCUS PROTEIN S"/>
    <property type="match status" value="1"/>
</dbReference>
<name>A0A0R0CNP0_9GAMM</name>
<evidence type="ECO:0000256" key="1">
    <source>
        <dbReference type="ARBA" id="ARBA00009964"/>
    </source>
</evidence>
<accession>A0A0R0CNP0</accession>
<organism evidence="2 3">
    <name type="scientific">Stenotrophomonas humi</name>
    <dbReference type="NCBI Taxonomy" id="405444"/>
    <lineage>
        <taxon>Bacteria</taxon>
        <taxon>Pseudomonadati</taxon>
        <taxon>Pseudomonadota</taxon>
        <taxon>Gammaproteobacteria</taxon>
        <taxon>Lysobacterales</taxon>
        <taxon>Lysobacteraceae</taxon>
        <taxon>Stenotrophomonas</taxon>
    </lineage>
</organism>
<dbReference type="GO" id="GO:0006313">
    <property type="term" value="P:DNA transposition"/>
    <property type="evidence" value="ECO:0007669"/>
    <property type="project" value="InterPro"/>
</dbReference>
<evidence type="ECO:0000313" key="2">
    <source>
        <dbReference type="EMBL" id="KRG66408.1"/>
    </source>
</evidence>
<dbReference type="GO" id="GO:0003677">
    <property type="term" value="F:DNA binding"/>
    <property type="evidence" value="ECO:0007669"/>
    <property type="project" value="InterPro"/>
</dbReference>
<reference evidence="2 3" key="1">
    <citation type="submission" date="2015-05" db="EMBL/GenBank/DDBJ databases">
        <title>Genome sequencing and analysis of members of genus Stenotrophomonas.</title>
        <authorList>
            <person name="Patil P.P."/>
            <person name="Midha S."/>
            <person name="Patil P.B."/>
        </authorList>
    </citation>
    <scope>NUCLEOTIDE SEQUENCE [LARGE SCALE GENOMIC DNA]</scope>
    <source>
        <strain evidence="2 3">DSM 18929</strain>
    </source>
</reference>
<dbReference type="PATRIC" id="fig|405444.3.peg.1188"/>
<dbReference type="InterPro" id="IPR009057">
    <property type="entry name" value="Homeodomain-like_sf"/>
</dbReference>
<comment type="similarity">
    <text evidence="1">Belongs to the transposase 8 family.</text>
</comment>
<dbReference type="SUPFAM" id="SSF46689">
    <property type="entry name" value="Homeodomain-like"/>
    <property type="match status" value="1"/>
</dbReference>
<dbReference type="Proteomes" id="UP000050864">
    <property type="component" value="Unassembled WGS sequence"/>
</dbReference>
<dbReference type="EMBL" id="LDJI01000002">
    <property type="protein sequence ID" value="KRG66408.1"/>
    <property type="molecule type" value="Genomic_DNA"/>
</dbReference>
<dbReference type="Pfam" id="PF01527">
    <property type="entry name" value="HTH_Tnp_1"/>
    <property type="match status" value="1"/>
</dbReference>
<proteinExistence type="inferred from homology"/>
<gene>
    <name evidence="2" type="ORF">ABB26_00680</name>
</gene>